<gene>
    <name evidence="3" type="ORF">GGX14DRAFT_388515</name>
</gene>
<accession>A0AAD6VV48</accession>
<reference evidence="3" key="1">
    <citation type="submission" date="2023-03" db="EMBL/GenBank/DDBJ databases">
        <title>Massive genome expansion in bonnet fungi (Mycena s.s.) driven by repeated elements and novel gene families across ecological guilds.</title>
        <authorList>
            <consortium name="Lawrence Berkeley National Laboratory"/>
            <person name="Harder C.B."/>
            <person name="Miyauchi S."/>
            <person name="Viragh M."/>
            <person name="Kuo A."/>
            <person name="Thoen E."/>
            <person name="Andreopoulos B."/>
            <person name="Lu D."/>
            <person name="Skrede I."/>
            <person name="Drula E."/>
            <person name="Henrissat B."/>
            <person name="Morin E."/>
            <person name="Kohler A."/>
            <person name="Barry K."/>
            <person name="LaButti K."/>
            <person name="Morin E."/>
            <person name="Salamov A."/>
            <person name="Lipzen A."/>
            <person name="Mereny Z."/>
            <person name="Hegedus B."/>
            <person name="Baldrian P."/>
            <person name="Stursova M."/>
            <person name="Weitz H."/>
            <person name="Taylor A."/>
            <person name="Grigoriev I.V."/>
            <person name="Nagy L.G."/>
            <person name="Martin F."/>
            <person name="Kauserud H."/>
        </authorList>
    </citation>
    <scope>NUCLEOTIDE SEQUENCE</scope>
    <source>
        <strain evidence="3">9144</strain>
    </source>
</reference>
<keyword evidence="4" id="KW-1185">Reference proteome</keyword>
<organism evidence="3 4">
    <name type="scientific">Mycena pura</name>
    <dbReference type="NCBI Taxonomy" id="153505"/>
    <lineage>
        <taxon>Eukaryota</taxon>
        <taxon>Fungi</taxon>
        <taxon>Dikarya</taxon>
        <taxon>Basidiomycota</taxon>
        <taxon>Agaricomycotina</taxon>
        <taxon>Agaricomycetes</taxon>
        <taxon>Agaricomycetidae</taxon>
        <taxon>Agaricales</taxon>
        <taxon>Marasmiineae</taxon>
        <taxon>Mycenaceae</taxon>
        <taxon>Mycena</taxon>
    </lineage>
</organism>
<sequence length="205" mass="23479">MAPRKAYILSRLSNLTKSAVERLSPRKKRKNDEKENESPPASPRPVRIAKDIALCTAIVMSSHLVISLIDMDRSTDTEQKLRTAQHTNSKLREQLLKVEKDHEETTRALIEEVEDLKYQLSVTKWEKENAAARLLEKQHQFYALRKVVYEVGLRLTARESHTSNKPLAAQLAEHRRFIASIGGKLEDGARGVIKEARERNNMDDE</sequence>
<evidence type="ECO:0000256" key="1">
    <source>
        <dbReference type="SAM" id="Coils"/>
    </source>
</evidence>
<comment type="caution">
    <text evidence="3">The sequence shown here is derived from an EMBL/GenBank/DDBJ whole genome shotgun (WGS) entry which is preliminary data.</text>
</comment>
<dbReference type="AlphaFoldDB" id="A0AAD6VV48"/>
<dbReference type="EMBL" id="JARJCW010000008">
    <property type="protein sequence ID" value="KAJ7221332.1"/>
    <property type="molecule type" value="Genomic_DNA"/>
</dbReference>
<name>A0AAD6VV48_9AGAR</name>
<proteinExistence type="predicted"/>
<feature type="coiled-coil region" evidence="1">
    <location>
        <begin position="81"/>
        <end position="108"/>
    </location>
</feature>
<evidence type="ECO:0000256" key="2">
    <source>
        <dbReference type="SAM" id="MobiDB-lite"/>
    </source>
</evidence>
<evidence type="ECO:0000313" key="4">
    <source>
        <dbReference type="Proteomes" id="UP001219525"/>
    </source>
</evidence>
<feature type="region of interest" description="Disordered" evidence="2">
    <location>
        <begin position="18"/>
        <end position="45"/>
    </location>
</feature>
<evidence type="ECO:0000313" key="3">
    <source>
        <dbReference type="EMBL" id="KAJ7221332.1"/>
    </source>
</evidence>
<keyword evidence="1" id="KW-0175">Coiled coil</keyword>
<protein>
    <submittedName>
        <fullName evidence="3">Uncharacterized protein</fullName>
    </submittedName>
</protein>
<dbReference type="Proteomes" id="UP001219525">
    <property type="component" value="Unassembled WGS sequence"/>
</dbReference>
<feature type="compositionally biased region" description="Basic and acidic residues" evidence="2">
    <location>
        <begin position="19"/>
        <end position="37"/>
    </location>
</feature>